<keyword evidence="4" id="KW-1185">Reference proteome</keyword>
<protein>
    <recommendedName>
        <fullName evidence="5">Ubiquitin-like protease family profile domain-containing protein</fullName>
    </recommendedName>
</protein>
<feature type="compositionally biased region" description="Basic residues" evidence="1">
    <location>
        <begin position="1"/>
        <end position="17"/>
    </location>
</feature>
<reference evidence="2 3" key="1">
    <citation type="journal article" date="2010" name="Nature">
        <title>Genome sequencing and analysis of the model grass Brachypodium distachyon.</title>
        <authorList>
            <consortium name="International Brachypodium Initiative"/>
        </authorList>
    </citation>
    <scope>NUCLEOTIDE SEQUENCE [LARGE SCALE GENOMIC DNA]</scope>
    <source>
        <strain evidence="2 3">Bd21</strain>
    </source>
</reference>
<reference evidence="2" key="2">
    <citation type="submission" date="2017-06" db="EMBL/GenBank/DDBJ databases">
        <title>WGS assembly of Brachypodium distachyon.</title>
        <authorList>
            <consortium name="The International Brachypodium Initiative"/>
            <person name="Lucas S."/>
            <person name="Harmon-Smith M."/>
            <person name="Lail K."/>
            <person name="Tice H."/>
            <person name="Grimwood J."/>
            <person name="Bruce D."/>
            <person name="Barry K."/>
            <person name="Shu S."/>
            <person name="Lindquist E."/>
            <person name="Wang M."/>
            <person name="Pitluck S."/>
            <person name="Vogel J.P."/>
            <person name="Garvin D.F."/>
            <person name="Mockler T.C."/>
            <person name="Schmutz J."/>
            <person name="Rokhsar D."/>
            <person name="Bevan M.W."/>
        </authorList>
    </citation>
    <scope>NUCLEOTIDE SEQUENCE</scope>
    <source>
        <strain evidence="2">Bd21</strain>
    </source>
</reference>
<proteinExistence type="predicted"/>
<dbReference type="AlphaFoldDB" id="A0A0Q3LQ33"/>
<evidence type="ECO:0000313" key="4">
    <source>
        <dbReference type="Proteomes" id="UP000008810"/>
    </source>
</evidence>
<dbReference type="FunCoup" id="A0A0Q3LQ33">
    <property type="interactions" value="201"/>
</dbReference>
<dbReference type="Gramene" id="KQJ94645">
    <property type="protein sequence ID" value="KQJ94645"/>
    <property type="gene ID" value="BRADI_3g11960v3"/>
</dbReference>
<dbReference type="InParanoid" id="A0A0Q3LQ33"/>
<dbReference type="Gene3D" id="3.40.395.10">
    <property type="entry name" value="Adenoviral Proteinase, Chain A"/>
    <property type="match status" value="1"/>
</dbReference>
<reference evidence="3" key="3">
    <citation type="submission" date="2018-08" db="UniProtKB">
        <authorList>
            <consortium name="EnsemblPlants"/>
        </authorList>
    </citation>
    <scope>IDENTIFICATION</scope>
    <source>
        <strain evidence="3">cv. Bd21</strain>
    </source>
</reference>
<sequence>MQAKILRRRPNPKPRIHPHQDPSLGEPQHNQPCWRAVQVPCWDAGPPETGQFRFPETHEKQKGDRRQGKQGLLQGGETVVFYGKTTKDRAADRRNLGRVADILKMPTHPRVGDRLPDGSYFVDMRFSQFLLFHPGEPMVTQDDMYRLPREMQELHDKYMNVASSGADLQNLEIRVRVPKHYGFFDSNMGEIEKENDVTFGIDFLDLFHLFNRKCLNNAILRLWCVHYTREAYRVKQYGMAIADPLLFNATLLGPDPLLAESRRLAIEYLTQFILKHRDHHFIMILYHLHGHWVTIAICLDMGGVTYFDTLRRKGNEPQRDFGPIKYVIDSAYRDAVKWYEMTGFSRNPDAPLRHNFNFPCEQQPEGSVSCGYYCAHTIQQMINDFKPKGKKTFKEVRNWFLANAELGHNSKILVYEIQKDIGEILNKEVLKSSRDYYGGGIVTKSG</sequence>
<accession>A0A0Q3LQ33</accession>
<organism evidence="2">
    <name type="scientific">Brachypodium distachyon</name>
    <name type="common">Purple false brome</name>
    <name type="synonym">Trachynia distachya</name>
    <dbReference type="NCBI Taxonomy" id="15368"/>
    <lineage>
        <taxon>Eukaryota</taxon>
        <taxon>Viridiplantae</taxon>
        <taxon>Streptophyta</taxon>
        <taxon>Embryophyta</taxon>
        <taxon>Tracheophyta</taxon>
        <taxon>Spermatophyta</taxon>
        <taxon>Magnoliopsida</taxon>
        <taxon>Liliopsida</taxon>
        <taxon>Poales</taxon>
        <taxon>Poaceae</taxon>
        <taxon>BOP clade</taxon>
        <taxon>Pooideae</taxon>
        <taxon>Stipodae</taxon>
        <taxon>Brachypodieae</taxon>
        <taxon>Brachypodium</taxon>
    </lineage>
</organism>
<feature type="region of interest" description="Disordered" evidence="1">
    <location>
        <begin position="1"/>
        <end position="30"/>
    </location>
</feature>
<gene>
    <name evidence="2" type="ORF">BRADI_3g11960v3</name>
</gene>
<feature type="compositionally biased region" description="Basic and acidic residues" evidence="1">
    <location>
        <begin position="55"/>
        <end position="67"/>
    </location>
</feature>
<name>A0A0Q3LQ33_BRADI</name>
<evidence type="ECO:0000313" key="2">
    <source>
        <dbReference type="EMBL" id="KQJ94645.1"/>
    </source>
</evidence>
<evidence type="ECO:0000256" key="1">
    <source>
        <dbReference type="SAM" id="MobiDB-lite"/>
    </source>
</evidence>
<dbReference type="Proteomes" id="UP000008810">
    <property type="component" value="Chromosome 3"/>
</dbReference>
<dbReference type="InterPro" id="IPR038765">
    <property type="entry name" value="Papain-like_cys_pep_sf"/>
</dbReference>
<dbReference type="EMBL" id="CM000882">
    <property type="protein sequence ID" value="KQJ94645.1"/>
    <property type="molecule type" value="Genomic_DNA"/>
</dbReference>
<dbReference type="OrthoDB" id="721918at2759"/>
<feature type="region of interest" description="Disordered" evidence="1">
    <location>
        <begin position="45"/>
        <end position="73"/>
    </location>
</feature>
<evidence type="ECO:0000313" key="3">
    <source>
        <dbReference type="EnsemblPlants" id="KQJ94645"/>
    </source>
</evidence>
<evidence type="ECO:0008006" key="5">
    <source>
        <dbReference type="Google" id="ProtNLM"/>
    </source>
</evidence>
<dbReference type="SUPFAM" id="SSF54001">
    <property type="entry name" value="Cysteine proteinases"/>
    <property type="match status" value="1"/>
</dbReference>
<dbReference type="EnsemblPlants" id="KQJ94645">
    <property type="protein sequence ID" value="KQJ94645"/>
    <property type="gene ID" value="BRADI_3g11960v3"/>
</dbReference>